<dbReference type="SUPFAM" id="SSF55729">
    <property type="entry name" value="Acyl-CoA N-acyltransferases (Nat)"/>
    <property type="match status" value="1"/>
</dbReference>
<evidence type="ECO:0000313" key="3">
    <source>
        <dbReference type="Proteomes" id="UP001597145"/>
    </source>
</evidence>
<protein>
    <submittedName>
        <fullName evidence="2">GNAT family N-acetyltransferase</fullName>
    </submittedName>
</protein>
<evidence type="ECO:0000313" key="2">
    <source>
        <dbReference type="EMBL" id="MFD1533904.1"/>
    </source>
</evidence>
<comment type="caution">
    <text evidence="2">The sequence shown here is derived from an EMBL/GenBank/DDBJ whole genome shotgun (WGS) entry which is preliminary data.</text>
</comment>
<dbReference type="Proteomes" id="UP001597145">
    <property type="component" value="Unassembled WGS sequence"/>
</dbReference>
<sequence length="279" mass="29321">MEIVLHDSPETFAAAAGPVLRADPLRHTVVLTVLDGIRRAGHEAAALLTLHEAGKVVGAALRTPGRPVLVSAVPARHAAAAEEALAIADPELTGATGPIAELEAFAAARAARTGDRTETTMRTRLFELDTLTPPTGVPGAARRGDENDADLLAAWRLAFVEEDHGGWHDPLSPLETVLSGLLLGCAEILWEVGGEPVSHAAARPVVAGMSRIGPVYTPPEHRNHGYAAAATAAASQWALDAGADRVLLYTDLANPVTNRLYPRLGYRPVHEAAEVQFVA</sequence>
<proteinExistence type="predicted"/>
<organism evidence="2 3">
    <name type="scientific">Pseudonocardia aurantiaca</name>
    <dbReference type="NCBI Taxonomy" id="75290"/>
    <lineage>
        <taxon>Bacteria</taxon>
        <taxon>Bacillati</taxon>
        <taxon>Actinomycetota</taxon>
        <taxon>Actinomycetes</taxon>
        <taxon>Pseudonocardiales</taxon>
        <taxon>Pseudonocardiaceae</taxon>
        <taxon>Pseudonocardia</taxon>
    </lineage>
</organism>
<reference evidence="3" key="1">
    <citation type="journal article" date="2019" name="Int. J. Syst. Evol. Microbiol.">
        <title>The Global Catalogue of Microorganisms (GCM) 10K type strain sequencing project: providing services to taxonomists for standard genome sequencing and annotation.</title>
        <authorList>
            <consortium name="The Broad Institute Genomics Platform"/>
            <consortium name="The Broad Institute Genome Sequencing Center for Infectious Disease"/>
            <person name="Wu L."/>
            <person name="Ma J."/>
        </authorList>
    </citation>
    <scope>NUCLEOTIDE SEQUENCE [LARGE SCALE GENOMIC DNA]</scope>
    <source>
        <strain evidence="3">JCM 12165</strain>
    </source>
</reference>
<accession>A0ABW4FTT7</accession>
<feature type="domain" description="N-acetyltransferase" evidence="1">
    <location>
        <begin position="139"/>
        <end position="279"/>
    </location>
</feature>
<name>A0ABW4FTT7_9PSEU</name>
<dbReference type="Gene3D" id="3.40.630.30">
    <property type="match status" value="1"/>
</dbReference>
<dbReference type="InterPro" id="IPR016181">
    <property type="entry name" value="Acyl_CoA_acyltransferase"/>
</dbReference>
<dbReference type="InterPro" id="IPR000182">
    <property type="entry name" value="GNAT_dom"/>
</dbReference>
<dbReference type="PROSITE" id="PS51186">
    <property type="entry name" value="GNAT"/>
    <property type="match status" value="1"/>
</dbReference>
<dbReference type="RefSeq" id="WP_343977780.1">
    <property type="nucleotide sequence ID" value="NZ_BAAAJG010000009.1"/>
</dbReference>
<gene>
    <name evidence="2" type="ORF">ACFSCY_31255</name>
</gene>
<keyword evidence="3" id="KW-1185">Reference proteome</keyword>
<dbReference type="Pfam" id="PF00583">
    <property type="entry name" value="Acetyltransf_1"/>
    <property type="match status" value="1"/>
</dbReference>
<dbReference type="EMBL" id="JBHUCP010000026">
    <property type="protein sequence ID" value="MFD1533904.1"/>
    <property type="molecule type" value="Genomic_DNA"/>
</dbReference>
<evidence type="ECO:0000259" key="1">
    <source>
        <dbReference type="PROSITE" id="PS51186"/>
    </source>
</evidence>